<dbReference type="GO" id="GO:0006281">
    <property type="term" value="P:DNA repair"/>
    <property type="evidence" value="ECO:0007669"/>
    <property type="project" value="TreeGrafter"/>
</dbReference>
<proteinExistence type="predicted"/>
<dbReference type="OrthoDB" id="448448at2759"/>
<dbReference type="GO" id="GO:0005634">
    <property type="term" value="C:nucleus"/>
    <property type="evidence" value="ECO:0007669"/>
    <property type="project" value="TreeGrafter"/>
</dbReference>
<dbReference type="GO" id="GO:0005524">
    <property type="term" value="F:ATP binding"/>
    <property type="evidence" value="ECO:0007669"/>
    <property type="project" value="UniProtKB-KW"/>
</dbReference>
<feature type="non-terminal residue" evidence="5">
    <location>
        <position position="103"/>
    </location>
</feature>
<protein>
    <submittedName>
        <fullName evidence="5">Uncharacterized protein</fullName>
    </submittedName>
</protein>
<gene>
    <name evidence="5" type="ORF">AOQ84DRAFT_304651</name>
</gene>
<keyword evidence="1" id="KW-0547">Nucleotide-binding</keyword>
<reference evidence="5 6" key="1">
    <citation type="journal article" date="2016" name="Nat. Commun.">
        <title>Ectomycorrhizal ecology is imprinted in the genome of the dominant symbiotic fungus Cenococcum geophilum.</title>
        <authorList>
            <consortium name="DOE Joint Genome Institute"/>
            <person name="Peter M."/>
            <person name="Kohler A."/>
            <person name="Ohm R.A."/>
            <person name="Kuo A."/>
            <person name="Krutzmann J."/>
            <person name="Morin E."/>
            <person name="Arend M."/>
            <person name="Barry K.W."/>
            <person name="Binder M."/>
            <person name="Choi C."/>
            <person name="Clum A."/>
            <person name="Copeland A."/>
            <person name="Grisel N."/>
            <person name="Haridas S."/>
            <person name="Kipfer T."/>
            <person name="LaButti K."/>
            <person name="Lindquist E."/>
            <person name="Lipzen A."/>
            <person name="Maire R."/>
            <person name="Meier B."/>
            <person name="Mihaltcheva S."/>
            <person name="Molinier V."/>
            <person name="Murat C."/>
            <person name="Poggeler S."/>
            <person name="Quandt C.A."/>
            <person name="Sperisen C."/>
            <person name="Tritt A."/>
            <person name="Tisserant E."/>
            <person name="Crous P.W."/>
            <person name="Henrissat B."/>
            <person name="Nehls U."/>
            <person name="Egli S."/>
            <person name="Spatafora J.W."/>
            <person name="Grigoriev I.V."/>
            <person name="Martin F.M."/>
        </authorList>
    </citation>
    <scope>NUCLEOTIDE SEQUENCE [LARGE SCALE GENOMIC DNA]</scope>
    <source>
        <strain evidence="5 6">CBS 207.34</strain>
    </source>
</reference>
<keyword evidence="6" id="KW-1185">Reference proteome</keyword>
<feature type="chain" id="PRO_5034453171" evidence="4">
    <location>
        <begin position="18"/>
        <end position="103"/>
    </location>
</feature>
<evidence type="ECO:0000256" key="3">
    <source>
        <dbReference type="ARBA" id="ARBA00022840"/>
    </source>
</evidence>
<organism evidence="5 6">
    <name type="scientific">Glonium stellatum</name>
    <dbReference type="NCBI Taxonomy" id="574774"/>
    <lineage>
        <taxon>Eukaryota</taxon>
        <taxon>Fungi</taxon>
        <taxon>Dikarya</taxon>
        <taxon>Ascomycota</taxon>
        <taxon>Pezizomycotina</taxon>
        <taxon>Dothideomycetes</taxon>
        <taxon>Pleosporomycetidae</taxon>
        <taxon>Gloniales</taxon>
        <taxon>Gloniaceae</taxon>
        <taxon>Glonium</taxon>
    </lineage>
</organism>
<accession>A0A8E2JMS7</accession>
<evidence type="ECO:0000256" key="2">
    <source>
        <dbReference type="ARBA" id="ARBA00022801"/>
    </source>
</evidence>
<sequence length="103" mass="11469">VLLLLSCGVLGLNLTTASRAYLMKPRWNLTVEEQALSRIHGLGQTKEVTTIRCIMNDSVEKIVNDTQGCKKHLADILLLSKRVSKADLALNQLYVNLSSYKIL</sequence>
<name>A0A8E2JMS7_9PEZI</name>
<dbReference type="PANTHER" id="PTHR45626">
    <property type="entry name" value="TRANSCRIPTION TERMINATION FACTOR 2-RELATED"/>
    <property type="match status" value="1"/>
</dbReference>
<evidence type="ECO:0000256" key="1">
    <source>
        <dbReference type="ARBA" id="ARBA00022741"/>
    </source>
</evidence>
<dbReference type="GO" id="GO:0008094">
    <property type="term" value="F:ATP-dependent activity, acting on DNA"/>
    <property type="evidence" value="ECO:0007669"/>
    <property type="project" value="TreeGrafter"/>
</dbReference>
<keyword evidence="3" id="KW-0067">ATP-binding</keyword>
<dbReference type="EMBL" id="KV750950">
    <property type="protein sequence ID" value="OCL02479.1"/>
    <property type="molecule type" value="Genomic_DNA"/>
</dbReference>
<dbReference type="InterPro" id="IPR050628">
    <property type="entry name" value="SNF2_RAD54_helicase_TF"/>
</dbReference>
<dbReference type="PANTHER" id="PTHR45626:SF22">
    <property type="entry name" value="DNA REPAIR PROTEIN RAD5"/>
    <property type="match status" value="1"/>
</dbReference>
<evidence type="ECO:0000313" key="6">
    <source>
        <dbReference type="Proteomes" id="UP000250140"/>
    </source>
</evidence>
<dbReference type="Gene3D" id="3.40.50.300">
    <property type="entry name" value="P-loop containing nucleotide triphosphate hydrolases"/>
    <property type="match status" value="1"/>
</dbReference>
<keyword evidence="4" id="KW-0732">Signal</keyword>
<feature type="signal peptide" evidence="4">
    <location>
        <begin position="1"/>
        <end position="17"/>
    </location>
</feature>
<dbReference type="InterPro" id="IPR027417">
    <property type="entry name" value="P-loop_NTPase"/>
</dbReference>
<evidence type="ECO:0000313" key="5">
    <source>
        <dbReference type="EMBL" id="OCL02479.1"/>
    </source>
</evidence>
<dbReference type="Proteomes" id="UP000250140">
    <property type="component" value="Unassembled WGS sequence"/>
</dbReference>
<dbReference type="AlphaFoldDB" id="A0A8E2JMS7"/>
<dbReference type="GO" id="GO:0016787">
    <property type="term" value="F:hydrolase activity"/>
    <property type="evidence" value="ECO:0007669"/>
    <property type="project" value="UniProtKB-KW"/>
</dbReference>
<evidence type="ECO:0000256" key="4">
    <source>
        <dbReference type="SAM" id="SignalP"/>
    </source>
</evidence>
<dbReference type="SUPFAM" id="SSF52540">
    <property type="entry name" value="P-loop containing nucleoside triphosphate hydrolases"/>
    <property type="match status" value="1"/>
</dbReference>
<keyword evidence="2" id="KW-0378">Hydrolase</keyword>